<proteinExistence type="inferred from homology"/>
<dbReference type="PRINTS" id="PR01989">
    <property type="entry name" value="EUOM20RECPTR"/>
</dbReference>
<reference evidence="10 11" key="1">
    <citation type="journal article" date="2007" name="Nature">
        <title>Evolution of genes and genomes on the Drosophila phylogeny.</title>
        <authorList>
            <consortium name="Drosophila 12 Genomes Consortium"/>
            <person name="Clark A.G."/>
            <person name="Eisen M.B."/>
            <person name="Smith D.R."/>
            <person name="Bergman C.M."/>
            <person name="Oliver B."/>
            <person name="Markow T.A."/>
            <person name="Kaufman T.C."/>
            <person name="Kellis M."/>
            <person name="Gelbart W."/>
            <person name="Iyer V.N."/>
            <person name="Pollard D.A."/>
            <person name="Sackton T.B."/>
            <person name="Larracuente A.M."/>
            <person name="Singh N.D."/>
            <person name="Abad J.P."/>
            <person name="Abt D.N."/>
            <person name="Adryan B."/>
            <person name="Aguade M."/>
            <person name="Akashi H."/>
            <person name="Anderson W.W."/>
            <person name="Aquadro C.F."/>
            <person name="Ardell D.H."/>
            <person name="Arguello R."/>
            <person name="Artieri C.G."/>
            <person name="Barbash D.A."/>
            <person name="Barker D."/>
            <person name="Barsanti P."/>
            <person name="Batterham P."/>
            <person name="Batzoglou S."/>
            <person name="Begun D."/>
            <person name="Bhutkar A."/>
            <person name="Blanco E."/>
            <person name="Bosak S.A."/>
            <person name="Bradley R.K."/>
            <person name="Brand A.D."/>
            <person name="Brent M.R."/>
            <person name="Brooks A.N."/>
            <person name="Brown R.H."/>
            <person name="Butlin R.K."/>
            <person name="Caggese C."/>
            <person name="Calvi B.R."/>
            <person name="Bernardo de Carvalho A."/>
            <person name="Caspi A."/>
            <person name="Castrezana S."/>
            <person name="Celniker S.E."/>
            <person name="Chang J.L."/>
            <person name="Chapple C."/>
            <person name="Chatterji S."/>
            <person name="Chinwalla A."/>
            <person name="Civetta A."/>
            <person name="Clifton S.W."/>
            <person name="Comeron J.M."/>
            <person name="Costello J.C."/>
            <person name="Coyne J.A."/>
            <person name="Daub J."/>
            <person name="David R.G."/>
            <person name="Delcher A.L."/>
            <person name="Delehaunty K."/>
            <person name="Do C.B."/>
            <person name="Ebling H."/>
            <person name="Edwards K."/>
            <person name="Eickbush T."/>
            <person name="Evans J.D."/>
            <person name="Filipski A."/>
            <person name="Findeiss S."/>
            <person name="Freyhult E."/>
            <person name="Fulton L."/>
            <person name="Fulton R."/>
            <person name="Garcia A.C."/>
            <person name="Gardiner A."/>
            <person name="Garfield D.A."/>
            <person name="Garvin B.E."/>
            <person name="Gibson G."/>
            <person name="Gilbert D."/>
            <person name="Gnerre S."/>
            <person name="Godfrey J."/>
            <person name="Good R."/>
            <person name="Gotea V."/>
            <person name="Gravely B."/>
            <person name="Greenberg A.J."/>
            <person name="Griffiths-Jones S."/>
            <person name="Gross S."/>
            <person name="Guigo R."/>
            <person name="Gustafson E.A."/>
            <person name="Haerty W."/>
            <person name="Hahn M.W."/>
            <person name="Halligan D.L."/>
            <person name="Halpern A.L."/>
            <person name="Halter G.M."/>
            <person name="Han M.V."/>
            <person name="Heger A."/>
            <person name="Hillier L."/>
            <person name="Hinrichs A.S."/>
            <person name="Holmes I."/>
            <person name="Hoskins R.A."/>
            <person name="Hubisz M.J."/>
            <person name="Hultmark D."/>
            <person name="Huntley M.A."/>
            <person name="Jaffe D.B."/>
            <person name="Jagadeeshan S."/>
            <person name="Jeck W.R."/>
            <person name="Johnson J."/>
            <person name="Jones C.D."/>
            <person name="Jordan W.C."/>
            <person name="Karpen G.H."/>
            <person name="Kataoka E."/>
            <person name="Keightley P.D."/>
            <person name="Kheradpour P."/>
            <person name="Kirkness E.F."/>
            <person name="Koerich L.B."/>
            <person name="Kristiansen K."/>
            <person name="Kudrna D."/>
            <person name="Kulathinal R.J."/>
            <person name="Kumar S."/>
            <person name="Kwok R."/>
            <person name="Lander E."/>
            <person name="Langley C.H."/>
            <person name="Lapoint R."/>
            <person name="Lazzaro B.P."/>
            <person name="Lee S.J."/>
            <person name="Levesque L."/>
            <person name="Li R."/>
            <person name="Lin C.F."/>
            <person name="Lin M.F."/>
            <person name="Lindblad-Toh K."/>
            <person name="Llopart A."/>
            <person name="Long M."/>
            <person name="Low L."/>
            <person name="Lozovsky E."/>
            <person name="Lu J."/>
            <person name="Luo M."/>
            <person name="Machado C.A."/>
            <person name="Makalowski W."/>
            <person name="Marzo M."/>
            <person name="Matsuda M."/>
            <person name="Matzkin L."/>
            <person name="McAllister B."/>
            <person name="McBride C.S."/>
            <person name="McKernan B."/>
            <person name="McKernan K."/>
            <person name="Mendez-Lago M."/>
            <person name="Minx P."/>
            <person name="Mollenhauer M.U."/>
            <person name="Montooth K."/>
            <person name="Mount S.M."/>
            <person name="Mu X."/>
            <person name="Myers E."/>
            <person name="Negre B."/>
            <person name="Newfeld S."/>
            <person name="Nielsen R."/>
            <person name="Noor M.A."/>
            <person name="O'Grady P."/>
            <person name="Pachter L."/>
            <person name="Papaceit M."/>
            <person name="Parisi M.J."/>
            <person name="Parisi M."/>
            <person name="Parts L."/>
            <person name="Pedersen J.S."/>
            <person name="Pesole G."/>
            <person name="Phillippy A.M."/>
            <person name="Ponting C.P."/>
            <person name="Pop M."/>
            <person name="Porcelli D."/>
            <person name="Powell J.R."/>
            <person name="Prohaska S."/>
            <person name="Pruitt K."/>
            <person name="Puig M."/>
            <person name="Quesneville H."/>
            <person name="Ram K.R."/>
            <person name="Rand D."/>
            <person name="Rasmussen M.D."/>
            <person name="Reed L.K."/>
            <person name="Reenan R."/>
            <person name="Reily A."/>
            <person name="Remington K.A."/>
            <person name="Rieger T.T."/>
            <person name="Ritchie M.G."/>
            <person name="Robin C."/>
            <person name="Rogers Y.H."/>
            <person name="Rohde C."/>
            <person name="Rozas J."/>
            <person name="Rubenfield M.J."/>
            <person name="Ruiz A."/>
            <person name="Russo S."/>
            <person name="Salzberg S.L."/>
            <person name="Sanchez-Gracia A."/>
            <person name="Saranga D.J."/>
            <person name="Sato H."/>
            <person name="Schaeffer S.W."/>
            <person name="Schatz M.C."/>
            <person name="Schlenke T."/>
            <person name="Schwartz R."/>
            <person name="Segarra C."/>
            <person name="Singh R.S."/>
            <person name="Sirot L."/>
            <person name="Sirota M."/>
            <person name="Sisneros N.B."/>
            <person name="Smith C.D."/>
            <person name="Smith T.F."/>
            <person name="Spieth J."/>
            <person name="Stage D.E."/>
            <person name="Stark A."/>
            <person name="Stephan W."/>
            <person name="Strausberg R.L."/>
            <person name="Strempel S."/>
            <person name="Sturgill D."/>
            <person name="Sutton G."/>
            <person name="Sutton G.G."/>
            <person name="Tao W."/>
            <person name="Teichmann S."/>
            <person name="Tobari Y.N."/>
            <person name="Tomimura Y."/>
            <person name="Tsolas J.M."/>
            <person name="Valente V.L."/>
            <person name="Venter E."/>
            <person name="Venter J.C."/>
            <person name="Vicario S."/>
            <person name="Vieira F.G."/>
            <person name="Vilella A.J."/>
            <person name="Villasante A."/>
            <person name="Walenz B."/>
            <person name="Wang J."/>
            <person name="Wasserman M."/>
            <person name="Watts T."/>
            <person name="Wilson D."/>
            <person name="Wilson R.K."/>
            <person name="Wing R.A."/>
            <person name="Wolfner M.F."/>
            <person name="Wong A."/>
            <person name="Wong G.K."/>
            <person name="Wu C.I."/>
            <person name="Wu G."/>
            <person name="Yamamoto D."/>
            <person name="Yang H.P."/>
            <person name="Yang S.P."/>
            <person name="Yorke J.A."/>
            <person name="Yoshida K."/>
            <person name="Zdobnov E."/>
            <person name="Zhang P."/>
            <person name="Zhang Y."/>
            <person name="Zimin A.V."/>
            <person name="Baldwin J."/>
            <person name="Abdouelleil A."/>
            <person name="Abdulkadir J."/>
            <person name="Abebe A."/>
            <person name="Abera B."/>
            <person name="Abreu J."/>
            <person name="Acer S.C."/>
            <person name="Aftuck L."/>
            <person name="Alexander A."/>
            <person name="An P."/>
            <person name="Anderson E."/>
            <person name="Anderson S."/>
            <person name="Arachi H."/>
            <person name="Azer M."/>
            <person name="Bachantsang P."/>
            <person name="Barry A."/>
            <person name="Bayul T."/>
            <person name="Berlin A."/>
            <person name="Bessette D."/>
            <person name="Bloom T."/>
            <person name="Blye J."/>
            <person name="Boguslavskiy L."/>
            <person name="Bonnet C."/>
            <person name="Boukhgalter B."/>
            <person name="Bourzgui I."/>
            <person name="Brown A."/>
            <person name="Cahill P."/>
            <person name="Channer S."/>
            <person name="Cheshatsang Y."/>
            <person name="Chuda L."/>
            <person name="Citroen M."/>
            <person name="Collymore A."/>
            <person name="Cooke P."/>
            <person name="Costello M."/>
            <person name="D'Aco K."/>
            <person name="Daza R."/>
            <person name="De Haan G."/>
            <person name="DeGray S."/>
            <person name="DeMaso C."/>
            <person name="Dhargay N."/>
            <person name="Dooley K."/>
            <person name="Dooley E."/>
            <person name="Doricent M."/>
            <person name="Dorje P."/>
            <person name="Dorjee K."/>
            <person name="Dupes A."/>
            <person name="Elong R."/>
            <person name="Falk J."/>
            <person name="Farina A."/>
            <person name="Faro S."/>
            <person name="Ferguson D."/>
            <person name="Fisher S."/>
            <person name="Foley C.D."/>
            <person name="Franke A."/>
            <person name="Friedrich D."/>
            <person name="Gadbois L."/>
            <person name="Gearin G."/>
            <person name="Gearin C.R."/>
            <person name="Giannoukos G."/>
            <person name="Goode T."/>
            <person name="Graham J."/>
            <person name="Grandbois E."/>
            <person name="Grewal S."/>
            <person name="Gyaltsen K."/>
            <person name="Hafez N."/>
            <person name="Hagos B."/>
            <person name="Hall J."/>
            <person name="Henson C."/>
            <person name="Hollinger A."/>
            <person name="Honan T."/>
            <person name="Huard M.D."/>
            <person name="Hughes L."/>
            <person name="Hurhula B."/>
            <person name="Husby M.E."/>
            <person name="Kamat A."/>
            <person name="Kanga B."/>
            <person name="Kashin S."/>
            <person name="Khazanovich D."/>
            <person name="Kisner P."/>
            <person name="Lance K."/>
            <person name="Lara M."/>
            <person name="Lee W."/>
            <person name="Lennon N."/>
            <person name="Letendre F."/>
            <person name="LeVine R."/>
            <person name="Lipovsky A."/>
            <person name="Liu X."/>
            <person name="Liu J."/>
            <person name="Liu S."/>
            <person name="Lokyitsang T."/>
            <person name="Lokyitsang Y."/>
            <person name="Lubonja R."/>
            <person name="Lui A."/>
            <person name="MacDonald P."/>
            <person name="Magnisalis V."/>
            <person name="Maru K."/>
            <person name="Matthews C."/>
            <person name="McCusker W."/>
            <person name="McDonough S."/>
            <person name="Mehta T."/>
            <person name="Meldrim J."/>
            <person name="Meneus L."/>
            <person name="Mihai O."/>
            <person name="Mihalev A."/>
            <person name="Mihova T."/>
            <person name="Mittelman R."/>
            <person name="Mlenga V."/>
            <person name="Montmayeur A."/>
            <person name="Mulrain L."/>
            <person name="Navidi A."/>
            <person name="Naylor J."/>
            <person name="Negash T."/>
            <person name="Nguyen T."/>
            <person name="Nguyen N."/>
            <person name="Nicol R."/>
            <person name="Norbu C."/>
            <person name="Norbu N."/>
            <person name="Novod N."/>
            <person name="O'Neill B."/>
            <person name="Osman S."/>
            <person name="Markiewicz E."/>
            <person name="Oyono O.L."/>
            <person name="Patti C."/>
            <person name="Phunkhang P."/>
            <person name="Pierre F."/>
            <person name="Priest M."/>
            <person name="Raghuraman S."/>
            <person name="Rege F."/>
            <person name="Reyes R."/>
            <person name="Rise C."/>
            <person name="Rogov P."/>
            <person name="Ross K."/>
            <person name="Ryan E."/>
            <person name="Settipalli S."/>
            <person name="Shea T."/>
            <person name="Sherpa N."/>
            <person name="Shi L."/>
            <person name="Shih D."/>
            <person name="Sparrow T."/>
            <person name="Spaulding J."/>
            <person name="Stalker J."/>
            <person name="Stange-Thomann N."/>
            <person name="Stavropoulos S."/>
            <person name="Stone C."/>
            <person name="Strader C."/>
            <person name="Tesfaye S."/>
            <person name="Thomson T."/>
            <person name="Thoulutsang Y."/>
            <person name="Thoulutsang D."/>
            <person name="Topham K."/>
            <person name="Topping I."/>
            <person name="Tsamla T."/>
            <person name="Vassiliev H."/>
            <person name="Vo A."/>
            <person name="Wangchuk T."/>
            <person name="Wangdi T."/>
            <person name="Weiand M."/>
            <person name="Wilkinson J."/>
            <person name="Wilson A."/>
            <person name="Yadav S."/>
            <person name="Young G."/>
            <person name="Yu Q."/>
            <person name="Zembek L."/>
            <person name="Zhong D."/>
            <person name="Zimmer A."/>
            <person name="Zwirko Z."/>
            <person name="Jaffe D.B."/>
            <person name="Alvarez P."/>
            <person name="Brockman W."/>
            <person name="Butler J."/>
            <person name="Chin C."/>
            <person name="Gnerre S."/>
            <person name="Grabherr M."/>
            <person name="Kleber M."/>
            <person name="Mauceli E."/>
            <person name="MacCallum I."/>
        </authorList>
    </citation>
    <scope>NUCLEOTIDE SEQUENCE [LARGE SCALE GENOMIC DNA]</scope>
    <source>
        <strain evidence="11">Tucson 14030-0811.24</strain>
    </source>
</reference>
<accession>B4NAZ3</accession>
<organism evidence="10 11">
    <name type="scientific">Drosophila willistoni</name>
    <name type="common">Fruit fly</name>
    <dbReference type="NCBI Taxonomy" id="7260"/>
    <lineage>
        <taxon>Eukaryota</taxon>
        <taxon>Metazoa</taxon>
        <taxon>Ecdysozoa</taxon>
        <taxon>Arthropoda</taxon>
        <taxon>Hexapoda</taxon>
        <taxon>Insecta</taxon>
        <taxon>Pterygota</taxon>
        <taxon>Neoptera</taxon>
        <taxon>Endopterygota</taxon>
        <taxon>Diptera</taxon>
        <taxon>Brachycera</taxon>
        <taxon>Muscomorpha</taxon>
        <taxon>Ephydroidea</taxon>
        <taxon>Drosophilidae</taxon>
        <taxon>Drosophila</taxon>
        <taxon>Sophophora</taxon>
    </lineage>
</organism>
<keyword evidence="3" id="KW-0813">Transport</keyword>
<keyword evidence="8" id="KW-0496">Mitochondrion</keyword>
<protein>
    <recommendedName>
        <fullName evidence="12">Mitochondrial import receptor subunit TOM20 homolog</fullName>
    </recommendedName>
</protein>
<dbReference type="PRINTS" id="PR00351">
    <property type="entry name" value="OM20RECEPTOR"/>
</dbReference>
<dbReference type="GO" id="GO:0006886">
    <property type="term" value="P:intracellular protein transport"/>
    <property type="evidence" value="ECO:0007669"/>
    <property type="project" value="InterPro"/>
</dbReference>
<dbReference type="Proteomes" id="UP000007798">
    <property type="component" value="Unassembled WGS sequence"/>
</dbReference>
<dbReference type="InterPro" id="IPR002056">
    <property type="entry name" value="MAS20"/>
</dbReference>
<dbReference type="AlphaFoldDB" id="B4NAZ3"/>
<evidence type="ECO:0000256" key="4">
    <source>
        <dbReference type="ARBA" id="ARBA00022692"/>
    </source>
</evidence>
<dbReference type="InterPro" id="IPR023392">
    <property type="entry name" value="Tom20_dom_sf"/>
</dbReference>
<comment type="similarity">
    <text evidence="2">Belongs to the Tom20 family.</text>
</comment>
<dbReference type="GO" id="GO:0006605">
    <property type="term" value="P:protein targeting"/>
    <property type="evidence" value="ECO:0007669"/>
    <property type="project" value="InterPro"/>
</dbReference>
<evidence type="ECO:0000313" key="10">
    <source>
        <dbReference type="EMBL" id="EDW80957.1"/>
    </source>
</evidence>
<dbReference type="HOGENOM" id="CLU_100000_1_1_1"/>
<dbReference type="SUPFAM" id="SSF47157">
    <property type="entry name" value="Mitochondrial import receptor subunit Tom20"/>
    <property type="match status" value="1"/>
</dbReference>
<dbReference type="GO" id="GO:0016031">
    <property type="term" value="P:tRNA import into mitochondrion"/>
    <property type="evidence" value="ECO:0007669"/>
    <property type="project" value="TreeGrafter"/>
</dbReference>
<keyword evidence="7" id="KW-1133">Transmembrane helix</keyword>
<dbReference type="GO" id="GO:0030943">
    <property type="term" value="F:mitochondrion targeting sequence binding"/>
    <property type="evidence" value="ECO:0007669"/>
    <property type="project" value="TreeGrafter"/>
</dbReference>
<gene>
    <name evidence="10" type="primary">Dwil\GK19183</name>
    <name evidence="10" type="ORF">Dwil_GK19183</name>
</gene>
<keyword evidence="4" id="KW-0812">Transmembrane</keyword>
<evidence type="ECO:0000256" key="9">
    <source>
        <dbReference type="ARBA" id="ARBA00023136"/>
    </source>
</evidence>
<sequence length="172" mass="19618">MLGKLKTACGILVGLTGVLFLGYCVYFDYKQHLDPDFKKKLHERRRRYRLAKKDKSGSPDMPDMCDHNEIERFFMKQVQLGESRIVGGDLEGAVDHFFNAVIVCNQPARLLHVLQGVLPPEVFNELVTKVQAHNNISQKPPSLLHLQTEQDMSTVAAEFNKKPLKAFRPRVD</sequence>
<evidence type="ECO:0000256" key="7">
    <source>
        <dbReference type="ARBA" id="ARBA00022989"/>
    </source>
</evidence>
<evidence type="ECO:0000256" key="2">
    <source>
        <dbReference type="ARBA" id="ARBA00005792"/>
    </source>
</evidence>
<name>B4NAZ3_DROWI</name>
<dbReference type="SMR" id="B4NAZ3"/>
<dbReference type="Gene3D" id="1.20.960.10">
    <property type="entry name" value="Mitochondrial outer membrane translocase complex, subunit Tom20 domain"/>
    <property type="match status" value="1"/>
</dbReference>
<evidence type="ECO:0008006" key="12">
    <source>
        <dbReference type="Google" id="ProtNLM"/>
    </source>
</evidence>
<evidence type="ECO:0000256" key="5">
    <source>
        <dbReference type="ARBA" id="ARBA00022787"/>
    </source>
</evidence>
<dbReference type="PANTHER" id="PTHR12430">
    <property type="entry name" value="MITOCHONDRIAL IMPORT RECEPTOR SUBUNIT TOM20"/>
    <property type="match status" value="1"/>
</dbReference>
<dbReference type="EMBL" id="CH964232">
    <property type="protein sequence ID" value="EDW80957.1"/>
    <property type="molecule type" value="Genomic_DNA"/>
</dbReference>
<dbReference type="InParanoid" id="B4NAZ3"/>
<evidence type="ECO:0000256" key="8">
    <source>
        <dbReference type="ARBA" id="ARBA00023128"/>
    </source>
</evidence>
<evidence type="ECO:0000256" key="1">
    <source>
        <dbReference type="ARBA" id="ARBA00004572"/>
    </source>
</evidence>
<keyword evidence="5" id="KW-1000">Mitochondrion outer membrane</keyword>
<dbReference type="eggNOG" id="KOG4056">
    <property type="taxonomic scope" value="Eukaryota"/>
</dbReference>
<dbReference type="PANTHER" id="PTHR12430:SF0">
    <property type="entry name" value="TRANSLOCASE OF OUTER MITOCHONDRIAL MEMBRANE 20"/>
    <property type="match status" value="1"/>
</dbReference>
<dbReference type="STRING" id="7260.B4NAZ3"/>
<dbReference type="InterPro" id="IPR022422">
    <property type="entry name" value="MAS20_rcpt_metazoan"/>
</dbReference>
<dbReference type="OrthoDB" id="2154253at2759"/>
<evidence type="ECO:0000256" key="3">
    <source>
        <dbReference type="ARBA" id="ARBA00022448"/>
    </source>
</evidence>
<dbReference type="PhylomeDB" id="B4NAZ3"/>
<keyword evidence="9" id="KW-0472">Membrane</keyword>
<keyword evidence="11" id="KW-1185">Reference proteome</keyword>
<comment type="subcellular location">
    <subcellularLocation>
        <location evidence="1">Mitochondrion outer membrane</location>
        <topology evidence="1">Single-pass membrane protein</topology>
    </subcellularLocation>
</comment>
<dbReference type="GO" id="GO:0008320">
    <property type="term" value="F:protein transmembrane transporter activity"/>
    <property type="evidence" value="ECO:0007669"/>
    <property type="project" value="TreeGrafter"/>
</dbReference>
<evidence type="ECO:0000256" key="6">
    <source>
        <dbReference type="ARBA" id="ARBA00022927"/>
    </source>
</evidence>
<evidence type="ECO:0000313" key="11">
    <source>
        <dbReference type="Proteomes" id="UP000007798"/>
    </source>
</evidence>
<dbReference type="GO" id="GO:0005742">
    <property type="term" value="C:mitochondrial outer membrane translocase complex"/>
    <property type="evidence" value="ECO:0007669"/>
    <property type="project" value="InterPro"/>
</dbReference>
<dbReference type="GO" id="GO:0030150">
    <property type="term" value="P:protein import into mitochondrial matrix"/>
    <property type="evidence" value="ECO:0007669"/>
    <property type="project" value="TreeGrafter"/>
</dbReference>
<dbReference type="Pfam" id="PF02064">
    <property type="entry name" value="MAS20"/>
    <property type="match status" value="1"/>
</dbReference>
<keyword evidence="6" id="KW-0653">Protein transport</keyword>